<evidence type="ECO:0000256" key="4">
    <source>
        <dbReference type="ARBA" id="ARBA00022989"/>
    </source>
</evidence>
<evidence type="ECO:0000256" key="6">
    <source>
        <dbReference type="SAM" id="Phobius"/>
    </source>
</evidence>
<sequence>MDLENLSIRYRVFIFLVFALITINLGFFLKNIEFDSNILKLIPKTKETERIINIDESNSLLSTIVIFEDKKSIFTKETFSKINKVANDIVSILKVPPNSVTSIFTYFPQFKKDTYTDEDVVEIRKKVNSTSFVRNLFLNNDETLIYFIIVPTESDKVDFSRSLKSELEEMEAVIKNYETDDLKLYLTGDLVVREKILNYMVDDFKFLGPLATLVVILSLYVIVGNVLGAIIPVLIATFALIWTFGIKGFVKSPITVPETTMIVLLISIGCADAVHIINGILKRIKKEPFSEKTVIATIKTLRVPILLTSLTTAFGFLSLMASSIHAYRAMGIFMAVGVIIAMVMSLLVLPGILVQIPFKHIRSKENKKFKHCLLDRCALINQTITEWMLNHKYISSIITLIILSISIVGLLNIEINFDEKDYFQEHTSVKQTLNLMQREIGGMSIVKIEIKGKPDEFKNAKIMQNLDLITDKIDIYTDKTQAISINGIIRFMNFKFKKENPKEYRLPENQSILNKLILLISRSNSIKKMTTMYVNDDWSQISIIVRIDKNSSAEIKNFADYANNLLKEHMPGYEYHFSGAYDKILISKTMVVEQITNIITTLSAITILLILFFKSIRTGIIIAIPVAWSVFLNFAVMRLFGITLNPATATIASVSMGVGVDYSIHFFNAFILNYQKIKDYKKALLKSIPIVFNGILANSISVGIGFLTLLFSTYKIIATLGAIIAFTMITTSLASLTLLPLLIYLFKPTVKTLKLHNKTIKA</sequence>
<feature type="transmembrane region" description="Helical" evidence="6">
    <location>
        <begin position="647"/>
        <end position="670"/>
    </location>
</feature>
<dbReference type="PANTHER" id="PTHR33406:SF13">
    <property type="entry name" value="MEMBRANE PROTEIN YDFJ"/>
    <property type="match status" value="1"/>
</dbReference>
<keyword evidence="2" id="KW-1003">Cell membrane</keyword>
<dbReference type="PROSITE" id="PS50156">
    <property type="entry name" value="SSD"/>
    <property type="match status" value="1"/>
</dbReference>
<feature type="transmembrane region" description="Helical" evidence="6">
    <location>
        <begin position="210"/>
        <end position="241"/>
    </location>
</feature>
<proteinExistence type="predicted"/>
<keyword evidence="4 6" id="KW-1133">Transmembrane helix</keyword>
<feature type="transmembrane region" description="Helical" evidence="6">
    <location>
        <begin position="595"/>
        <end position="613"/>
    </location>
</feature>
<feature type="transmembrane region" description="Helical" evidence="6">
    <location>
        <begin position="690"/>
        <end position="711"/>
    </location>
</feature>
<accession>A0A2S1LWI0</accession>
<evidence type="ECO:0000313" key="9">
    <source>
        <dbReference type="Proteomes" id="UP000244655"/>
    </source>
</evidence>
<dbReference type="RefSeq" id="WP_108729042.1">
    <property type="nucleotide sequence ID" value="NZ_CP025785.1"/>
</dbReference>
<evidence type="ECO:0000313" key="8">
    <source>
        <dbReference type="EMBL" id="AWG42642.1"/>
    </source>
</evidence>
<organism evidence="8 9">
    <name type="scientific">Candidatus Borreliella tachyglossi</name>
    <dbReference type="NCBI Taxonomy" id="1964448"/>
    <lineage>
        <taxon>Bacteria</taxon>
        <taxon>Pseudomonadati</taxon>
        <taxon>Spirochaetota</taxon>
        <taxon>Spirochaetia</taxon>
        <taxon>Spirochaetales</taxon>
        <taxon>Borreliaceae</taxon>
        <taxon>Borreliella</taxon>
    </lineage>
</organism>
<keyword evidence="5 6" id="KW-0472">Membrane</keyword>
<reference evidence="8 9" key="1">
    <citation type="submission" date="2018-01" db="EMBL/GenBank/DDBJ databases">
        <title>Genome sequence of Borrelia tachyglossi.</title>
        <authorList>
            <person name="Gofton A.W."/>
        </authorList>
    </citation>
    <scope>NUCLEOTIDE SEQUENCE [LARGE SCALE GENOMIC DNA]</scope>
    <source>
        <strain evidence="8 9">Bc-F10-1268</strain>
    </source>
</reference>
<keyword evidence="9" id="KW-1185">Reference proteome</keyword>
<feature type="transmembrane region" description="Helical" evidence="6">
    <location>
        <begin position="393"/>
        <end position="413"/>
    </location>
</feature>
<dbReference type="Proteomes" id="UP000244655">
    <property type="component" value="Chromosome"/>
</dbReference>
<name>A0A2S1LWI0_9SPIR</name>
<evidence type="ECO:0000256" key="1">
    <source>
        <dbReference type="ARBA" id="ARBA00004651"/>
    </source>
</evidence>
<comment type="subcellular location">
    <subcellularLocation>
        <location evidence="1">Cell membrane</location>
        <topology evidence="1">Multi-pass membrane protein</topology>
    </subcellularLocation>
</comment>
<dbReference type="InterPro" id="IPR004869">
    <property type="entry name" value="MMPL_dom"/>
</dbReference>
<evidence type="ECO:0000256" key="5">
    <source>
        <dbReference type="ARBA" id="ARBA00023136"/>
    </source>
</evidence>
<evidence type="ECO:0000256" key="3">
    <source>
        <dbReference type="ARBA" id="ARBA00022692"/>
    </source>
</evidence>
<dbReference type="GO" id="GO:0005886">
    <property type="term" value="C:plasma membrane"/>
    <property type="evidence" value="ECO:0007669"/>
    <property type="project" value="UniProtKB-SubCell"/>
</dbReference>
<feature type="transmembrane region" description="Helical" evidence="6">
    <location>
        <begin position="717"/>
        <end position="746"/>
    </location>
</feature>
<gene>
    <name evidence="8" type="ORF">CR532_01305</name>
</gene>
<evidence type="ECO:0000259" key="7">
    <source>
        <dbReference type="PROSITE" id="PS50156"/>
    </source>
</evidence>
<dbReference type="Gene3D" id="1.20.1640.10">
    <property type="entry name" value="Multidrug efflux transporter AcrB transmembrane domain"/>
    <property type="match status" value="2"/>
</dbReference>
<feature type="transmembrane region" description="Helical" evidence="6">
    <location>
        <begin position="330"/>
        <end position="354"/>
    </location>
</feature>
<dbReference type="InterPro" id="IPR050545">
    <property type="entry name" value="Mycobact_MmpL"/>
</dbReference>
<protein>
    <recommendedName>
        <fullName evidence="7">SSD domain-containing protein</fullName>
    </recommendedName>
</protein>
<feature type="transmembrane region" description="Helical" evidence="6">
    <location>
        <begin position="620"/>
        <end position="641"/>
    </location>
</feature>
<feature type="domain" description="SSD" evidence="7">
    <location>
        <begin position="229"/>
        <end position="355"/>
    </location>
</feature>
<feature type="transmembrane region" description="Helical" evidence="6">
    <location>
        <begin position="12"/>
        <end position="29"/>
    </location>
</feature>
<dbReference type="SUPFAM" id="SSF82866">
    <property type="entry name" value="Multidrug efflux transporter AcrB transmembrane domain"/>
    <property type="match status" value="2"/>
</dbReference>
<dbReference type="EMBL" id="CP025785">
    <property type="protein sequence ID" value="AWG42642.1"/>
    <property type="molecule type" value="Genomic_DNA"/>
</dbReference>
<dbReference type="OrthoDB" id="9809027at2"/>
<dbReference type="AlphaFoldDB" id="A0A2S1LWI0"/>
<dbReference type="InterPro" id="IPR000731">
    <property type="entry name" value="SSD"/>
</dbReference>
<keyword evidence="3 6" id="KW-0812">Transmembrane</keyword>
<feature type="transmembrane region" description="Helical" evidence="6">
    <location>
        <begin position="301"/>
        <end position="324"/>
    </location>
</feature>
<feature type="transmembrane region" description="Helical" evidence="6">
    <location>
        <begin position="261"/>
        <end position="281"/>
    </location>
</feature>
<dbReference type="Pfam" id="PF03176">
    <property type="entry name" value="MMPL"/>
    <property type="match status" value="2"/>
</dbReference>
<evidence type="ECO:0000256" key="2">
    <source>
        <dbReference type="ARBA" id="ARBA00022475"/>
    </source>
</evidence>
<dbReference type="PANTHER" id="PTHR33406">
    <property type="entry name" value="MEMBRANE PROTEIN MJ1562-RELATED"/>
    <property type="match status" value="1"/>
</dbReference>